<organism evidence="2">
    <name type="scientific">Arundo donax</name>
    <name type="common">Giant reed</name>
    <name type="synonym">Donax arundinaceus</name>
    <dbReference type="NCBI Taxonomy" id="35708"/>
    <lineage>
        <taxon>Eukaryota</taxon>
        <taxon>Viridiplantae</taxon>
        <taxon>Streptophyta</taxon>
        <taxon>Embryophyta</taxon>
        <taxon>Tracheophyta</taxon>
        <taxon>Spermatophyta</taxon>
        <taxon>Magnoliopsida</taxon>
        <taxon>Liliopsida</taxon>
        <taxon>Poales</taxon>
        <taxon>Poaceae</taxon>
        <taxon>PACMAD clade</taxon>
        <taxon>Arundinoideae</taxon>
        <taxon>Arundineae</taxon>
        <taxon>Arundo</taxon>
    </lineage>
</organism>
<keyword evidence="1" id="KW-0472">Membrane</keyword>
<keyword evidence="1" id="KW-1133">Transmembrane helix</keyword>
<sequence>MNILGLHHLAYLLELLVVFLKPCTLACLLMFILFCSW</sequence>
<reference evidence="2" key="1">
    <citation type="submission" date="2014-09" db="EMBL/GenBank/DDBJ databases">
        <authorList>
            <person name="Magalhaes I.L.F."/>
            <person name="Oliveira U."/>
            <person name="Santos F.R."/>
            <person name="Vidigal T.H.D.A."/>
            <person name="Brescovit A.D."/>
            <person name="Santos A.J."/>
        </authorList>
    </citation>
    <scope>NUCLEOTIDE SEQUENCE</scope>
    <source>
        <tissue evidence="2">Shoot tissue taken approximately 20 cm above the soil surface</tissue>
    </source>
</reference>
<proteinExistence type="predicted"/>
<keyword evidence="1" id="KW-0812">Transmembrane</keyword>
<name>A0A0A9GPF1_ARUDO</name>
<feature type="transmembrane region" description="Helical" evidence="1">
    <location>
        <begin position="12"/>
        <end position="34"/>
    </location>
</feature>
<dbReference type="AlphaFoldDB" id="A0A0A9GPF1"/>
<dbReference type="EMBL" id="GBRH01173475">
    <property type="protein sequence ID" value="JAE24421.1"/>
    <property type="molecule type" value="Transcribed_RNA"/>
</dbReference>
<protein>
    <submittedName>
        <fullName evidence="2">Uncharacterized protein</fullName>
    </submittedName>
</protein>
<accession>A0A0A9GPF1</accession>
<evidence type="ECO:0000256" key="1">
    <source>
        <dbReference type="SAM" id="Phobius"/>
    </source>
</evidence>
<reference evidence="2" key="2">
    <citation type="journal article" date="2015" name="Data Brief">
        <title>Shoot transcriptome of the giant reed, Arundo donax.</title>
        <authorList>
            <person name="Barrero R.A."/>
            <person name="Guerrero F.D."/>
            <person name="Moolhuijzen P."/>
            <person name="Goolsby J.A."/>
            <person name="Tidwell J."/>
            <person name="Bellgard S.E."/>
            <person name="Bellgard M.I."/>
        </authorList>
    </citation>
    <scope>NUCLEOTIDE SEQUENCE</scope>
    <source>
        <tissue evidence="2">Shoot tissue taken approximately 20 cm above the soil surface</tissue>
    </source>
</reference>
<evidence type="ECO:0000313" key="2">
    <source>
        <dbReference type="EMBL" id="JAE24421.1"/>
    </source>
</evidence>